<proteinExistence type="predicted"/>
<protein>
    <submittedName>
        <fullName evidence="1">Uncharacterized protein</fullName>
    </submittedName>
</protein>
<evidence type="ECO:0000313" key="2">
    <source>
        <dbReference type="Proteomes" id="UP001281761"/>
    </source>
</evidence>
<dbReference type="InterPro" id="IPR011050">
    <property type="entry name" value="Pectin_lyase_fold/virulence"/>
</dbReference>
<dbReference type="Proteomes" id="UP001281761">
    <property type="component" value="Unassembled WGS sequence"/>
</dbReference>
<evidence type="ECO:0000313" key="1">
    <source>
        <dbReference type="EMBL" id="KAK2946708.1"/>
    </source>
</evidence>
<keyword evidence="2" id="KW-1185">Reference proteome</keyword>
<gene>
    <name evidence="1" type="ORF">BLNAU_18380</name>
</gene>
<reference evidence="1 2" key="1">
    <citation type="journal article" date="2022" name="bioRxiv">
        <title>Genomics of Preaxostyla Flagellates Illuminates Evolutionary Transitions and the Path Towards Mitochondrial Loss.</title>
        <authorList>
            <person name="Novak L.V.F."/>
            <person name="Treitli S.C."/>
            <person name="Pyrih J."/>
            <person name="Halakuc P."/>
            <person name="Pipaliya S.V."/>
            <person name="Vacek V."/>
            <person name="Brzon O."/>
            <person name="Soukal P."/>
            <person name="Eme L."/>
            <person name="Dacks J.B."/>
            <person name="Karnkowska A."/>
            <person name="Elias M."/>
            <person name="Hampl V."/>
        </authorList>
    </citation>
    <scope>NUCLEOTIDE SEQUENCE [LARGE SCALE GENOMIC DNA]</scope>
    <source>
        <strain evidence="1">NAU3</strain>
        <tissue evidence="1">Gut</tissue>
    </source>
</reference>
<dbReference type="EMBL" id="JARBJD010000221">
    <property type="protein sequence ID" value="KAK2946708.1"/>
    <property type="molecule type" value="Genomic_DNA"/>
</dbReference>
<comment type="caution">
    <text evidence="1">The sequence shown here is derived from an EMBL/GenBank/DDBJ whole genome shotgun (WGS) entry which is preliminary data.</text>
</comment>
<dbReference type="SUPFAM" id="SSF51126">
    <property type="entry name" value="Pectin lyase-like"/>
    <property type="match status" value="2"/>
</dbReference>
<name>A0ABQ9X532_9EUKA</name>
<sequence length="1768" mass="193117">MSNVDNCLYGTVIPSLGTSSSLICKNVSITECSNDLTPFSLPNEYTFFVNSPSDRSEFGIQQTDQEFYDCHFITNSPSNNFSIIQYNELFGPLSFHGCTFEVLANNYRVPVMTIKAQTEAFPLFFMDRCKVAFADTGTPLYSESQFRFINSPNTVFISSNFTSRPEYSPTTNIRAFSFQNSITFATITDCIFDGQSTSGDGACLHSSQISTSILISHSIFKCNTAELNGGCLYAQGARAQLFHCRFTNNSAGRRGGALWFIFPKTIDCEDVHFEENMANDTSSDGELTAYRGNDIHINAGNASAVTEHMVGCTSSSTRGKIGFYSSSTINGGVENEDVLLPHPLTPSLPTAAGEWWMVEGSDDRDCTEMRPCSSLRMLLDTILESEDSDGFHRININGTIEEEGLIPLSVELVGMASFMDSQTYTCLHLAMTVDGNVSFTSLTLSQKSQSSPILVMSSDSNKLRLANVQVHQMSHSGTCLFSLSGGSAIFHLCVIHDINLFSSAAIYVTGSCSLNMSRCWVSSLDRQGGEGGSVIDSSTAGTIVITDSDFTGCNSTGIAGCLSFSSTSSSRVNLTSVSFSNNAADSNLSHGPGSYGNDISFSDFTKTQITLVNVRSISNDPHSLTNTSSSSFDSLDLYFSNFGMDVPWAAHVEGALPLSRFTSVADIIMRTRAVGSVIITVQASTTFPLTNMKMEKQQIVLKSISLYVDLSSGDSVELNDSARLQLVSTQLVVDRELHSTTFVVSNLAELALYLSKIDNYPLTQSFPFISNQDGLVRFTSVTMNGGMSFQDHSFIESLRGTVDIRQTSFSHFSSTSDGAVMKANGTKILISDSSFVNCSAQHGGAFAVELSGAAYVNVNHSPTSNFNVTFASCRAHGGDDSSPTGKGGAIFVNGSSTVSDPIRFNLSSKCARFAQNMAKEGNDVYVSKTVFGQRSLDQIGHLGGISFSSNFRIVVEGRDSDELEKETVQNTLLPFPTVSVNGSVQESVTGLSGMDTLDCMWGLIPCATLTYAIGNLTPEFLYNSVLPQTIYFAWNMTYTERDIEVSSRDVTVVGTTSPDLHDSDITRSLISISPYQTQSYLFSIGTSARLKVQNLDIVASPIHGVFSLQPLGLSLELDNIAIVCFTGDIFMQPLLSANSGPINVSNCIFNTTQTSSNAAEFAYSVFSCYSENATITLQSTLFDSLLARTQPLLDLTSDKEVSLSKVQFVDCSGNNAINNSLICVSSSELDKVIFPSLWAETYTPETPFGMFLCRDLSLGSDDPFCETSLLFYLLRPANEVICEVTQTNESTHPNCGSSRLPCSSVDAAVNSANKHGIKQISVKTDIDHAQTIDISGSLAIASDNEIQRKVTQTTDALFKVSGLQSEYRLSWLRISLDSMNTISSYFVVVGARLTLTFCVIGEPTSPQCLSASMTSLFDVSRGATLNLTSTIITEVYFSHQFEGSLIHLSGGSVLYTDQSSKFSEIQSNGTGTIVYVESDDYEQAAQHPSFGNLIASIVLPIDSPFTYSEKNRFVVMNGLGKGESILWYWFPHTDSESSLHISRSGENHQTCGRVVLPCYSFHHGFNSLKKPGTTVTLHNDSPLSSEVITQPVEYQRDDGRGFLNLVENDPDSGLQAFVLYERNCEMPSIPLSNSWQGSSTIIYDAVSSRIEVNNCQRNVASRHHQQKSTHLFSNQNSFIDDQIAFSSLLSPRTFTLSSFGKYRRLRVVEFDALIRNHHFFQHQDNHSSWDPFTRTKMSHKVGSSVWNHQEVLLRISHEITNLDVLSRK</sequence>
<organism evidence="1 2">
    <name type="scientific">Blattamonas nauphoetae</name>
    <dbReference type="NCBI Taxonomy" id="2049346"/>
    <lineage>
        <taxon>Eukaryota</taxon>
        <taxon>Metamonada</taxon>
        <taxon>Preaxostyla</taxon>
        <taxon>Oxymonadida</taxon>
        <taxon>Blattamonas</taxon>
    </lineage>
</organism>
<accession>A0ABQ9X532</accession>